<keyword evidence="2" id="KW-0732">Signal</keyword>
<dbReference type="EMBL" id="JBHFFA010000007">
    <property type="protein sequence ID" value="KAL2612051.1"/>
    <property type="molecule type" value="Genomic_DNA"/>
</dbReference>
<evidence type="ECO:0000313" key="4">
    <source>
        <dbReference type="Proteomes" id="UP001605036"/>
    </source>
</evidence>
<organism evidence="3 4">
    <name type="scientific">Riccia fluitans</name>
    <dbReference type="NCBI Taxonomy" id="41844"/>
    <lineage>
        <taxon>Eukaryota</taxon>
        <taxon>Viridiplantae</taxon>
        <taxon>Streptophyta</taxon>
        <taxon>Embryophyta</taxon>
        <taxon>Marchantiophyta</taxon>
        <taxon>Marchantiopsida</taxon>
        <taxon>Marchantiidae</taxon>
        <taxon>Marchantiales</taxon>
        <taxon>Ricciaceae</taxon>
        <taxon>Riccia</taxon>
    </lineage>
</organism>
<name>A0ABD1XSX7_9MARC</name>
<dbReference type="AlphaFoldDB" id="A0ABD1XSX7"/>
<accession>A0ABD1XSX7</accession>
<evidence type="ECO:0000256" key="2">
    <source>
        <dbReference type="SAM" id="SignalP"/>
    </source>
</evidence>
<dbReference type="Proteomes" id="UP001605036">
    <property type="component" value="Unassembled WGS sequence"/>
</dbReference>
<feature type="signal peptide" evidence="2">
    <location>
        <begin position="1"/>
        <end position="26"/>
    </location>
</feature>
<sequence length="97" mass="10146">MRPTQLVEAACLLLTVVLISVEPARGRVLLAAGPHGAQDTDTSNLISVTGMALPASKISLSTYGGGQKCISGVSSSGRKKLHFQKLPRDTNTPQFAL</sequence>
<gene>
    <name evidence="3" type="ORF">R1flu_023743</name>
</gene>
<reference evidence="3 4" key="1">
    <citation type="submission" date="2024-09" db="EMBL/GenBank/DDBJ databases">
        <title>Chromosome-scale assembly of Riccia fluitans.</title>
        <authorList>
            <person name="Paukszto L."/>
            <person name="Sawicki J."/>
            <person name="Karawczyk K."/>
            <person name="Piernik-Szablinska J."/>
            <person name="Szczecinska M."/>
            <person name="Mazdziarz M."/>
        </authorList>
    </citation>
    <scope>NUCLEOTIDE SEQUENCE [LARGE SCALE GENOMIC DNA]</scope>
    <source>
        <strain evidence="3">Rf_01</strain>
        <tissue evidence="3">Aerial parts of the thallus</tissue>
    </source>
</reference>
<proteinExistence type="predicted"/>
<evidence type="ECO:0000256" key="1">
    <source>
        <dbReference type="SAM" id="MobiDB-lite"/>
    </source>
</evidence>
<feature type="chain" id="PRO_5044867592" evidence="2">
    <location>
        <begin position="27"/>
        <end position="97"/>
    </location>
</feature>
<protein>
    <submittedName>
        <fullName evidence="3">Uncharacterized protein</fullName>
    </submittedName>
</protein>
<comment type="caution">
    <text evidence="3">The sequence shown here is derived from an EMBL/GenBank/DDBJ whole genome shotgun (WGS) entry which is preliminary data.</text>
</comment>
<keyword evidence="4" id="KW-1185">Reference proteome</keyword>
<feature type="region of interest" description="Disordered" evidence="1">
    <location>
        <begin position="72"/>
        <end position="97"/>
    </location>
</feature>
<evidence type="ECO:0000313" key="3">
    <source>
        <dbReference type="EMBL" id="KAL2612051.1"/>
    </source>
</evidence>